<feature type="domain" description="DUF4010" evidence="3">
    <location>
        <begin position="183"/>
        <end position="390"/>
    </location>
</feature>
<keyword evidence="1" id="KW-0812">Transmembrane</keyword>
<feature type="transmembrane region" description="Helical" evidence="1">
    <location>
        <begin position="305"/>
        <end position="323"/>
    </location>
</feature>
<dbReference type="Pfam" id="PF13194">
    <property type="entry name" value="DUF4010"/>
    <property type="match status" value="1"/>
</dbReference>
<reference evidence="4 5" key="1">
    <citation type="journal article" date="2016" name="Genome Announc.">
        <title>First Complete Genome Sequence of a Subdivision 6 Acidobacterium Strain.</title>
        <authorList>
            <person name="Huang S."/>
            <person name="Vieira S."/>
            <person name="Bunk B."/>
            <person name="Riedel T."/>
            <person name="Sproer C."/>
            <person name="Overmann J."/>
        </authorList>
    </citation>
    <scope>NUCLEOTIDE SEQUENCE [LARGE SCALE GENOMIC DNA]</scope>
    <source>
        <strain evidence="5">DSM 100886 HEG_-6_39</strain>
    </source>
</reference>
<protein>
    <submittedName>
        <fullName evidence="4">Uncharacterized protein</fullName>
    </submittedName>
</protein>
<name>A0A143PXK1_LUTPR</name>
<dbReference type="Pfam" id="PF02308">
    <property type="entry name" value="MgtC"/>
    <property type="match status" value="1"/>
</dbReference>
<evidence type="ECO:0000259" key="3">
    <source>
        <dbReference type="Pfam" id="PF13194"/>
    </source>
</evidence>
<dbReference type="EMBL" id="CP015136">
    <property type="protein sequence ID" value="AMY12519.1"/>
    <property type="molecule type" value="Genomic_DNA"/>
</dbReference>
<feature type="transmembrane region" description="Helical" evidence="1">
    <location>
        <begin position="175"/>
        <end position="192"/>
    </location>
</feature>
<feature type="transmembrane region" description="Helical" evidence="1">
    <location>
        <begin position="39"/>
        <end position="56"/>
    </location>
</feature>
<feature type="transmembrane region" description="Helical" evidence="1">
    <location>
        <begin position="264"/>
        <end position="285"/>
    </location>
</feature>
<feature type="domain" description="MgtC/SapB/SrpB/YhiD N-terminal" evidence="2">
    <location>
        <begin position="9"/>
        <end position="132"/>
    </location>
</feature>
<sequence>MLPPETLRLLIAALGGAAIGVERQWSGHADGPHPHFGGIRTFTLLGLIGGLGGWLWTLSAWWLAVMLVAGAIMVVITGYVRVSAVDVDGTTEVAALVVIAAGALSGLGQVQVASAVVAVSSLLLVEKTRLHGWVRRIADMDLRAAARFAVMALVVLPLLPEGPFGPLGGVRPRELWALVLFFSGLSFLGHLLRKAVGPGQGYLLSGAAGGLLSSTNVTWTFGRLSRTDPGLSRALGFGAVAANAVLYPRVLAATAVLNTPLVPVLARYLVAPAAVATLVAVAGVIAARRDVPAGSHAAETSNPLALGSALQMAVLFQAVLMLVHLARVTQGASGVFASAAVLGLTDVDALTLSMARDVARSISLETAATAIAIGVLANTLLKTAIATVFGSMPFRVIAAGALVAMAVASGVSLSWLR</sequence>
<evidence type="ECO:0000313" key="5">
    <source>
        <dbReference type="Proteomes" id="UP000076079"/>
    </source>
</evidence>
<dbReference type="PANTHER" id="PTHR39084">
    <property type="entry name" value="MEMBRANE PROTEIN-RELATED"/>
    <property type="match status" value="1"/>
</dbReference>
<dbReference type="AlphaFoldDB" id="A0A143PXK1"/>
<feature type="transmembrane region" description="Helical" evidence="1">
    <location>
        <begin position="94"/>
        <end position="124"/>
    </location>
</feature>
<feature type="transmembrane region" description="Helical" evidence="1">
    <location>
        <begin position="144"/>
        <end position="160"/>
    </location>
</feature>
<feature type="transmembrane region" description="Helical" evidence="1">
    <location>
        <begin position="61"/>
        <end position="82"/>
    </location>
</feature>
<proteinExistence type="predicted"/>
<dbReference type="InterPro" id="IPR049177">
    <property type="entry name" value="MgtC_SapB_SrpB_YhiD_N"/>
</dbReference>
<evidence type="ECO:0000259" key="2">
    <source>
        <dbReference type="Pfam" id="PF02308"/>
    </source>
</evidence>
<organism evidence="4 5">
    <name type="scientific">Luteitalea pratensis</name>
    <dbReference type="NCBI Taxonomy" id="1855912"/>
    <lineage>
        <taxon>Bacteria</taxon>
        <taxon>Pseudomonadati</taxon>
        <taxon>Acidobacteriota</taxon>
        <taxon>Vicinamibacteria</taxon>
        <taxon>Vicinamibacterales</taxon>
        <taxon>Vicinamibacteraceae</taxon>
        <taxon>Luteitalea</taxon>
    </lineage>
</organism>
<evidence type="ECO:0000256" key="1">
    <source>
        <dbReference type="SAM" id="Phobius"/>
    </source>
</evidence>
<feature type="transmembrane region" description="Helical" evidence="1">
    <location>
        <begin position="367"/>
        <end position="389"/>
    </location>
</feature>
<reference evidence="5" key="2">
    <citation type="submission" date="2016-04" db="EMBL/GenBank/DDBJ databases">
        <title>First Complete Genome Sequence of a Subdivision 6 Acidobacterium.</title>
        <authorList>
            <person name="Huang S."/>
            <person name="Vieira S."/>
            <person name="Bunk B."/>
            <person name="Riedel T."/>
            <person name="Sproeer C."/>
            <person name="Overmann J."/>
        </authorList>
    </citation>
    <scope>NUCLEOTIDE SEQUENCE [LARGE SCALE GENOMIC DNA]</scope>
    <source>
        <strain evidence="5">DSM 100886 HEG_-6_39</strain>
    </source>
</reference>
<feature type="transmembrane region" description="Helical" evidence="1">
    <location>
        <begin position="234"/>
        <end position="257"/>
    </location>
</feature>
<dbReference type="InterPro" id="IPR025105">
    <property type="entry name" value="DUF4010"/>
</dbReference>
<dbReference type="PANTHER" id="PTHR39084:SF1">
    <property type="entry name" value="DUF4010 DOMAIN-CONTAINING PROTEIN"/>
    <property type="match status" value="1"/>
</dbReference>
<dbReference type="KEGG" id="abac:LuPra_05795"/>
<keyword evidence="1" id="KW-1133">Transmembrane helix</keyword>
<dbReference type="RefSeq" id="WP_110173969.1">
    <property type="nucleotide sequence ID" value="NZ_CP015136.1"/>
</dbReference>
<feature type="transmembrane region" description="Helical" evidence="1">
    <location>
        <begin position="396"/>
        <end position="416"/>
    </location>
</feature>
<accession>A0A143PXK1</accession>
<gene>
    <name evidence="4" type="ORF">LuPra_05795</name>
</gene>
<keyword evidence="1" id="KW-0472">Membrane</keyword>
<evidence type="ECO:0000313" key="4">
    <source>
        <dbReference type="EMBL" id="AMY12519.1"/>
    </source>
</evidence>
<dbReference type="Proteomes" id="UP000076079">
    <property type="component" value="Chromosome"/>
</dbReference>
<feature type="transmembrane region" description="Helical" evidence="1">
    <location>
        <begin position="201"/>
        <end position="222"/>
    </location>
</feature>
<keyword evidence="5" id="KW-1185">Reference proteome</keyword>